<comment type="caution">
    <text evidence="1">The sequence shown here is derived from an EMBL/GenBank/DDBJ whole genome shotgun (WGS) entry which is preliminary data.</text>
</comment>
<keyword evidence="2" id="KW-1185">Reference proteome</keyword>
<sequence length="171" mass="19478">MVGVFKCIGFYLFIRAILLFGIMKKKDIVSWNALIGGYIQAQNIEKAYKHFNTMQHKDVYSWTTIITGKSVQGLLLYQGLQAMANMKIQSTGCRRTKYFKSMRSFYKLEPSLEHYACMVDLLGQAGLLDKAYDFIKSIPFEPRSGVWGSLLGTIKTHFLLDFAEIAAQHIS</sequence>
<evidence type="ECO:0000313" key="2">
    <source>
        <dbReference type="Proteomes" id="UP001056120"/>
    </source>
</evidence>
<gene>
    <name evidence="1" type="ORF">L1987_51927</name>
</gene>
<organism evidence="1 2">
    <name type="scientific">Smallanthus sonchifolius</name>
    <dbReference type="NCBI Taxonomy" id="185202"/>
    <lineage>
        <taxon>Eukaryota</taxon>
        <taxon>Viridiplantae</taxon>
        <taxon>Streptophyta</taxon>
        <taxon>Embryophyta</taxon>
        <taxon>Tracheophyta</taxon>
        <taxon>Spermatophyta</taxon>
        <taxon>Magnoliopsida</taxon>
        <taxon>eudicotyledons</taxon>
        <taxon>Gunneridae</taxon>
        <taxon>Pentapetalae</taxon>
        <taxon>asterids</taxon>
        <taxon>campanulids</taxon>
        <taxon>Asterales</taxon>
        <taxon>Asteraceae</taxon>
        <taxon>Asteroideae</taxon>
        <taxon>Heliantheae alliance</taxon>
        <taxon>Millerieae</taxon>
        <taxon>Smallanthus</taxon>
    </lineage>
</organism>
<reference evidence="2" key="1">
    <citation type="journal article" date="2022" name="Mol. Ecol. Resour.">
        <title>The genomes of chicory, endive, great burdock and yacon provide insights into Asteraceae palaeo-polyploidization history and plant inulin production.</title>
        <authorList>
            <person name="Fan W."/>
            <person name="Wang S."/>
            <person name="Wang H."/>
            <person name="Wang A."/>
            <person name="Jiang F."/>
            <person name="Liu H."/>
            <person name="Zhao H."/>
            <person name="Xu D."/>
            <person name="Zhang Y."/>
        </authorList>
    </citation>
    <scope>NUCLEOTIDE SEQUENCE [LARGE SCALE GENOMIC DNA]</scope>
    <source>
        <strain evidence="2">cv. Yunnan</strain>
    </source>
</reference>
<name>A0ACB9ERN6_9ASTR</name>
<reference evidence="1 2" key="2">
    <citation type="journal article" date="2022" name="Mol. Ecol. Resour.">
        <title>The genomes of chicory, endive, great burdock and yacon provide insights into Asteraceae paleo-polyploidization history and plant inulin production.</title>
        <authorList>
            <person name="Fan W."/>
            <person name="Wang S."/>
            <person name="Wang H."/>
            <person name="Wang A."/>
            <person name="Jiang F."/>
            <person name="Liu H."/>
            <person name="Zhao H."/>
            <person name="Xu D."/>
            <person name="Zhang Y."/>
        </authorList>
    </citation>
    <scope>NUCLEOTIDE SEQUENCE [LARGE SCALE GENOMIC DNA]</scope>
    <source>
        <strain evidence="2">cv. Yunnan</strain>
        <tissue evidence="1">Leaves</tissue>
    </source>
</reference>
<accession>A0ACB9ERN6</accession>
<protein>
    <submittedName>
        <fullName evidence="1">Uncharacterized protein</fullName>
    </submittedName>
</protein>
<dbReference type="Proteomes" id="UP001056120">
    <property type="component" value="Linkage Group LG17"/>
</dbReference>
<dbReference type="EMBL" id="CM042034">
    <property type="protein sequence ID" value="KAI3761509.1"/>
    <property type="molecule type" value="Genomic_DNA"/>
</dbReference>
<proteinExistence type="predicted"/>
<evidence type="ECO:0000313" key="1">
    <source>
        <dbReference type="EMBL" id="KAI3761509.1"/>
    </source>
</evidence>